<keyword evidence="10" id="KW-0807">Transducer</keyword>
<keyword evidence="4" id="KW-0732">Signal</keyword>
<dbReference type="SUPFAM" id="SSF53822">
    <property type="entry name" value="Periplasmic binding protein-like I"/>
    <property type="match status" value="1"/>
</dbReference>
<dbReference type="OrthoDB" id="411630at2759"/>
<evidence type="ECO:0000256" key="9">
    <source>
        <dbReference type="ARBA" id="ARBA00023180"/>
    </source>
</evidence>
<dbReference type="Pfam" id="PF00003">
    <property type="entry name" value="7tm_3"/>
    <property type="match status" value="1"/>
</dbReference>
<feature type="region of interest" description="Disordered" evidence="13">
    <location>
        <begin position="994"/>
        <end position="1046"/>
    </location>
</feature>
<evidence type="ECO:0000256" key="11">
    <source>
        <dbReference type="ARBA" id="ARBA00073785"/>
    </source>
</evidence>
<comment type="subcellular location">
    <subcellularLocation>
        <location evidence="1">Cell membrane</location>
        <topology evidence="1">Multi-pass membrane protein</topology>
    </subcellularLocation>
</comment>
<keyword evidence="8 16" id="KW-0675">Receptor</keyword>
<evidence type="ECO:0000256" key="10">
    <source>
        <dbReference type="ARBA" id="ARBA00023224"/>
    </source>
</evidence>
<evidence type="ECO:0000256" key="6">
    <source>
        <dbReference type="ARBA" id="ARBA00023040"/>
    </source>
</evidence>
<dbReference type="AlphaFoldDB" id="A0A9Q1BJR0"/>
<keyword evidence="3 14" id="KW-0812">Transmembrane</keyword>
<dbReference type="FunFam" id="3.40.50.2300:FF:000751">
    <property type="match status" value="1"/>
</dbReference>
<dbReference type="FunFam" id="3.40.50.2300:FF:000063">
    <property type="entry name" value="Gamma-aminobutyric acid type B receptor subunit"/>
    <property type="match status" value="1"/>
</dbReference>
<evidence type="ECO:0000313" key="17">
    <source>
        <dbReference type="Proteomes" id="UP001152320"/>
    </source>
</evidence>
<evidence type="ECO:0000256" key="7">
    <source>
        <dbReference type="ARBA" id="ARBA00023136"/>
    </source>
</evidence>
<dbReference type="GO" id="GO:0038039">
    <property type="term" value="C:G protein-coupled receptor heterodimeric complex"/>
    <property type="evidence" value="ECO:0007669"/>
    <property type="project" value="TreeGrafter"/>
</dbReference>
<evidence type="ECO:0000256" key="3">
    <source>
        <dbReference type="ARBA" id="ARBA00022692"/>
    </source>
</evidence>
<keyword evidence="5 14" id="KW-1133">Transmembrane helix</keyword>
<dbReference type="InterPro" id="IPR017978">
    <property type="entry name" value="GPCR_3_C"/>
</dbReference>
<dbReference type="InterPro" id="IPR028082">
    <property type="entry name" value="Peripla_BP_I"/>
</dbReference>
<evidence type="ECO:0000256" key="13">
    <source>
        <dbReference type="SAM" id="MobiDB-lite"/>
    </source>
</evidence>
<dbReference type="PRINTS" id="PR01177">
    <property type="entry name" value="GABAB1RECPTR"/>
</dbReference>
<organism evidence="16 17">
    <name type="scientific">Holothuria leucospilota</name>
    <name type="common">Black long sea cucumber</name>
    <name type="synonym">Mertensiothuria leucospilota</name>
    <dbReference type="NCBI Taxonomy" id="206669"/>
    <lineage>
        <taxon>Eukaryota</taxon>
        <taxon>Metazoa</taxon>
        <taxon>Echinodermata</taxon>
        <taxon>Eleutherozoa</taxon>
        <taxon>Echinozoa</taxon>
        <taxon>Holothuroidea</taxon>
        <taxon>Aspidochirotacea</taxon>
        <taxon>Aspidochirotida</taxon>
        <taxon>Holothuriidae</taxon>
        <taxon>Holothuria</taxon>
    </lineage>
</organism>
<keyword evidence="17" id="KW-1185">Reference proteome</keyword>
<dbReference type="CDD" id="cd15047">
    <property type="entry name" value="7tmC_GABA-B-like"/>
    <property type="match status" value="1"/>
</dbReference>
<dbReference type="EMBL" id="JAIZAY010000015">
    <property type="protein sequence ID" value="KAJ8027922.1"/>
    <property type="molecule type" value="Genomic_DNA"/>
</dbReference>
<feature type="transmembrane region" description="Helical" evidence="14">
    <location>
        <begin position="546"/>
        <end position="566"/>
    </location>
</feature>
<accession>A0A9Q1BJR0</accession>
<evidence type="ECO:0000313" key="16">
    <source>
        <dbReference type="EMBL" id="KAJ8027922.1"/>
    </source>
</evidence>
<protein>
    <recommendedName>
        <fullName evidence="11">Gamma-aminobutyric acid type B receptor subunit 2</fullName>
    </recommendedName>
</protein>
<keyword evidence="12" id="KW-0175">Coiled coil</keyword>
<feature type="transmembrane region" description="Helical" evidence="14">
    <location>
        <begin position="572"/>
        <end position="597"/>
    </location>
</feature>
<dbReference type="CDD" id="cd06366">
    <property type="entry name" value="PBP1_GABAb_receptor"/>
    <property type="match status" value="1"/>
</dbReference>
<sequence length="1076" mass="122352">MGSNHCMNYGTESSIPRFRYMVIIISFSVLICCVLAGQVIDTNIAMNSKCCGLPRGSQEEGTSTNCMDYFETPHNKFQHSQNPKKLYIGGLFPLSGTSFSTNGNIDRQVACLALERINSMRFIPEYDLVMYYNDTQCHPGIGIDALYDQLYRRPTMMMLLGCSCSEVSKRAAMIVPYWNIVMLSYASTSVALSERDYYKTFFRTAAPDSSHNAARATFIRHFGWNTVATLMQDEELFSLAQSKLDEYFRTYTNISLVLTKDFVDDPTEQIDILKGKDVRIIIGSFQEKAARRVFCEQAYKKGMYGGQFVWFLLGWYQRGWWRVEEDTDCTAKELEVAVEGYFSVDIMDINMNNEKLISEQTVEEFIQEISNLDIHLESTHAPQTYDAVWTIALTLRTLIENSNKSLEDFKYEDPDWKDRIMRYLSKLHFNGVSGPVSFNGPDRYGITVFRQNQRGNMARVALYFPENGSLCFDCEGTNPILWEGNRIPIDKMQVIDQYILIHPSAFLIMTILASIGIAVAIVFLSFNVKYRKTKYIKLSSPNLNNILVVGCMLVYTAIIFCGFESHRVGLVFYTPLCTIRIGLLLVGFTLAFGSMFVKTYRVYHIITHATSRVIKRKMLHESTLFLMIGVLLVIDAVILLVWLIVDPMQRQENRLPRMSKNETTDFVPIIEVCASDNQNTWLVIIYIYKGLLLLFGVFLAWETRKVKIPALNDSNYIAVCVYNVVIMSVLAVFINNFVTQGDQVTVSYVLLALCILFMTTATLCLLFVPKLHAIRLSAGGDPVTRSVGLEIKGRTRRFVMDESTELKENISRAEIQVRLFKREKEKMDQKIAQLEQILRLLDKGGTPSVFACQNAYSSNHMIELEQLLELPETSIDNTSTDDKAVTEMESDNTYHVSDHDDISDRRSSTGSGDDIQLTTLEVVNSRDSEVYISSDGTATYTESGPSTAKEIGSQTSHLAFVHRENDFDEDTFREFAFDRRESLSSLLDQATAADSDFESHKDFGGARSSTDEQSVDNCHGTPPEQELNEYGTSDTGFARKESEEVDEEVKDLIEEMQEVQRRLLQVNGNTRMIYYV</sequence>
<feature type="region of interest" description="Disordered" evidence="13">
    <location>
        <begin position="889"/>
        <end position="914"/>
    </location>
</feature>
<feature type="transmembrane region" description="Helical" evidence="14">
    <location>
        <begin position="746"/>
        <end position="768"/>
    </location>
</feature>
<evidence type="ECO:0000256" key="1">
    <source>
        <dbReference type="ARBA" id="ARBA00004651"/>
    </source>
</evidence>
<keyword evidence="6" id="KW-0297">G-protein coupled receptor</keyword>
<proteinExistence type="predicted"/>
<comment type="caution">
    <text evidence="16">The sequence shown here is derived from an EMBL/GenBank/DDBJ whole genome shotgun (WGS) entry which is preliminary data.</text>
</comment>
<dbReference type="InterPro" id="IPR002455">
    <property type="entry name" value="GPCR3_GABA-B"/>
</dbReference>
<evidence type="ECO:0000256" key="5">
    <source>
        <dbReference type="ARBA" id="ARBA00022989"/>
    </source>
</evidence>
<dbReference type="Pfam" id="PF01094">
    <property type="entry name" value="ANF_receptor"/>
    <property type="match status" value="1"/>
</dbReference>
<feature type="transmembrane region" description="Helical" evidence="14">
    <location>
        <begin position="713"/>
        <end position="734"/>
    </location>
</feature>
<keyword evidence="9" id="KW-0325">Glycoprotein</keyword>
<dbReference type="Proteomes" id="UP001152320">
    <property type="component" value="Chromosome 15"/>
</dbReference>
<evidence type="ECO:0000259" key="15">
    <source>
        <dbReference type="PROSITE" id="PS50259"/>
    </source>
</evidence>
<feature type="compositionally biased region" description="Polar residues" evidence="13">
    <location>
        <begin position="1007"/>
        <end position="1016"/>
    </location>
</feature>
<feature type="domain" description="G-protein coupled receptors family 3 profile" evidence="15">
    <location>
        <begin position="505"/>
        <end position="774"/>
    </location>
</feature>
<keyword evidence="7 14" id="KW-0472">Membrane</keyword>
<dbReference type="PANTHER" id="PTHR10519:SF46">
    <property type="entry name" value="METABOTROPIC GABA-B RECEPTOR SUBTYPE 3, ISOFORM A"/>
    <property type="match status" value="1"/>
</dbReference>
<dbReference type="GO" id="GO:0004965">
    <property type="term" value="F:G protein-coupled GABA receptor activity"/>
    <property type="evidence" value="ECO:0007669"/>
    <property type="project" value="InterPro"/>
</dbReference>
<keyword evidence="2" id="KW-1003">Cell membrane</keyword>
<evidence type="ECO:0000256" key="14">
    <source>
        <dbReference type="SAM" id="Phobius"/>
    </source>
</evidence>
<dbReference type="Gene3D" id="3.40.50.2300">
    <property type="match status" value="2"/>
</dbReference>
<dbReference type="PRINTS" id="PR01176">
    <property type="entry name" value="GABABRECEPTR"/>
</dbReference>
<dbReference type="PROSITE" id="PS50259">
    <property type="entry name" value="G_PROTEIN_RECEP_F3_4"/>
    <property type="match status" value="1"/>
</dbReference>
<evidence type="ECO:0000256" key="8">
    <source>
        <dbReference type="ARBA" id="ARBA00023170"/>
    </source>
</evidence>
<feature type="transmembrane region" description="Helical" evidence="14">
    <location>
        <begin position="20"/>
        <end position="40"/>
    </location>
</feature>
<reference evidence="16" key="1">
    <citation type="submission" date="2021-10" db="EMBL/GenBank/DDBJ databases">
        <title>Tropical sea cucumber genome reveals ecological adaptation and Cuvierian tubules defense mechanism.</title>
        <authorList>
            <person name="Chen T."/>
        </authorList>
    </citation>
    <scope>NUCLEOTIDE SEQUENCE</scope>
    <source>
        <strain evidence="16">Nanhai2018</strain>
        <tissue evidence="16">Muscle</tissue>
    </source>
</reference>
<feature type="transmembrane region" description="Helical" evidence="14">
    <location>
        <begin position="505"/>
        <end position="526"/>
    </location>
</feature>
<feature type="coiled-coil region" evidence="12">
    <location>
        <begin position="803"/>
        <end position="837"/>
    </location>
</feature>
<dbReference type="GO" id="GO:0007214">
    <property type="term" value="P:gamma-aminobutyric acid signaling pathway"/>
    <property type="evidence" value="ECO:0007669"/>
    <property type="project" value="TreeGrafter"/>
</dbReference>
<dbReference type="PANTHER" id="PTHR10519">
    <property type="entry name" value="GABA-B RECEPTOR"/>
    <property type="match status" value="1"/>
</dbReference>
<evidence type="ECO:0000256" key="4">
    <source>
        <dbReference type="ARBA" id="ARBA00022729"/>
    </source>
</evidence>
<evidence type="ECO:0000256" key="12">
    <source>
        <dbReference type="SAM" id="Coils"/>
    </source>
</evidence>
<dbReference type="InterPro" id="IPR001828">
    <property type="entry name" value="ANF_lig-bd_rcpt"/>
</dbReference>
<evidence type="ECO:0000256" key="2">
    <source>
        <dbReference type="ARBA" id="ARBA00022475"/>
    </source>
</evidence>
<feature type="transmembrane region" description="Helical" evidence="14">
    <location>
        <begin position="624"/>
        <end position="645"/>
    </location>
</feature>
<name>A0A9Q1BJR0_HOLLE</name>
<feature type="compositionally biased region" description="Basic and acidic residues" evidence="13">
    <location>
        <begin position="896"/>
        <end position="907"/>
    </location>
</feature>
<feature type="transmembrane region" description="Helical" evidence="14">
    <location>
        <begin position="681"/>
        <end position="701"/>
    </location>
</feature>
<gene>
    <name evidence="16" type="ORF">HOLleu_30019</name>
</gene>